<dbReference type="GO" id="GO:0043565">
    <property type="term" value="F:sequence-specific DNA binding"/>
    <property type="evidence" value="ECO:0007669"/>
    <property type="project" value="InterPro"/>
</dbReference>
<protein>
    <submittedName>
        <fullName evidence="1">Uncharacterized protein</fullName>
    </submittedName>
</protein>
<sequence length="87" mass="9988">FYHIWRAFSLTKSLFFYSTKFLPAKSREIPTVQRLKKYVAKEAIIAALCKEAKKSIDEIKKKRGIARQVAMDLFYRVGGLSGTEIGE</sequence>
<gene>
    <name evidence="1" type="ORF">BROFUL_01888</name>
</gene>
<dbReference type="EMBL" id="LAQJ01000195">
    <property type="protein sequence ID" value="KKO19400.1"/>
    <property type="molecule type" value="Genomic_DNA"/>
</dbReference>
<dbReference type="AlphaFoldDB" id="A0A0M2UUV1"/>
<evidence type="ECO:0000313" key="2">
    <source>
        <dbReference type="Proteomes" id="UP000034954"/>
    </source>
</evidence>
<organism evidence="1 2">
    <name type="scientific">Candidatus Brocadia fulgida</name>
    <dbReference type="NCBI Taxonomy" id="380242"/>
    <lineage>
        <taxon>Bacteria</taxon>
        <taxon>Pseudomonadati</taxon>
        <taxon>Planctomycetota</taxon>
        <taxon>Candidatus Brocadiia</taxon>
        <taxon>Candidatus Brocadiales</taxon>
        <taxon>Candidatus Brocadiaceae</taxon>
        <taxon>Candidatus Brocadia</taxon>
    </lineage>
</organism>
<evidence type="ECO:0000313" key="1">
    <source>
        <dbReference type="EMBL" id="KKO19400.1"/>
    </source>
</evidence>
<keyword evidence="2" id="KW-1185">Reference proteome</keyword>
<comment type="caution">
    <text evidence="1">The sequence shown here is derived from an EMBL/GenBank/DDBJ whole genome shotgun (WGS) entry which is preliminary data.</text>
</comment>
<dbReference type="SUPFAM" id="SSF48295">
    <property type="entry name" value="TrpR-like"/>
    <property type="match status" value="1"/>
</dbReference>
<name>A0A0M2UUV1_9BACT</name>
<dbReference type="InterPro" id="IPR010921">
    <property type="entry name" value="Trp_repressor/repl_initiator"/>
</dbReference>
<proteinExistence type="predicted"/>
<dbReference type="Proteomes" id="UP000034954">
    <property type="component" value="Unassembled WGS sequence"/>
</dbReference>
<reference evidence="1 2" key="1">
    <citation type="journal article" date="2013" name="BMC Microbiol.">
        <title>Identification of the type II cytochrome c maturation pathway in anammox bacteria by comparative genomics.</title>
        <authorList>
            <person name="Ferousi C."/>
            <person name="Speth D.R."/>
            <person name="Reimann J."/>
            <person name="Op den Camp H.J."/>
            <person name="Allen J.W."/>
            <person name="Keltjens J.T."/>
            <person name="Jetten M.S."/>
        </authorList>
    </citation>
    <scope>NUCLEOTIDE SEQUENCE [LARGE SCALE GENOMIC DNA]</scope>
    <source>
        <strain evidence="1">RU1</strain>
    </source>
</reference>
<feature type="non-terminal residue" evidence="1">
    <location>
        <position position="1"/>
    </location>
</feature>
<accession>A0A0M2UUV1</accession>